<gene>
    <name evidence="2" type="ORF">ACAOBT_LOCUS21707</name>
</gene>
<proteinExistence type="predicted"/>
<feature type="compositionally biased region" description="Low complexity" evidence="1">
    <location>
        <begin position="10"/>
        <end position="25"/>
    </location>
</feature>
<organism evidence="2 3">
    <name type="scientific">Acanthoscelides obtectus</name>
    <name type="common">Bean weevil</name>
    <name type="synonym">Bruchus obtectus</name>
    <dbReference type="NCBI Taxonomy" id="200917"/>
    <lineage>
        <taxon>Eukaryota</taxon>
        <taxon>Metazoa</taxon>
        <taxon>Ecdysozoa</taxon>
        <taxon>Arthropoda</taxon>
        <taxon>Hexapoda</taxon>
        <taxon>Insecta</taxon>
        <taxon>Pterygota</taxon>
        <taxon>Neoptera</taxon>
        <taxon>Endopterygota</taxon>
        <taxon>Coleoptera</taxon>
        <taxon>Polyphaga</taxon>
        <taxon>Cucujiformia</taxon>
        <taxon>Chrysomeloidea</taxon>
        <taxon>Chrysomelidae</taxon>
        <taxon>Bruchinae</taxon>
        <taxon>Bruchini</taxon>
        <taxon>Acanthoscelides</taxon>
    </lineage>
</organism>
<sequence>MEAHLEHSMASTSRLCTSALSSRSSPPLPQRSKKFKAHHQHINKADQISDIVGTRLNNPADGFDLIGKSIAIKLRRLPREIRLYSEKLINDVLFQEELGKGNERTRITLEPNQLQPTPIGNSNTLFPRHQTVIPSGLSLHQPTKTTINNSNTAAAYYGSYNPLQ</sequence>
<protein>
    <submittedName>
        <fullName evidence="2">Uncharacterized protein</fullName>
    </submittedName>
</protein>
<reference evidence="2" key="1">
    <citation type="submission" date="2022-03" db="EMBL/GenBank/DDBJ databases">
        <authorList>
            <person name="Sayadi A."/>
        </authorList>
    </citation>
    <scope>NUCLEOTIDE SEQUENCE</scope>
</reference>
<dbReference type="EMBL" id="CAKOFQ010007183">
    <property type="protein sequence ID" value="CAH1993749.1"/>
    <property type="molecule type" value="Genomic_DNA"/>
</dbReference>
<evidence type="ECO:0000256" key="1">
    <source>
        <dbReference type="SAM" id="MobiDB-lite"/>
    </source>
</evidence>
<evidence type="ECO:0000313" key="3">
    <source>
        <dbReference type="Proteomes" id="UP001152888"/>
    </source>
</evidence>
<evidence type="ECO:0000313" key="2">
    <source>
        <dbReference type="EMBL" id="CAH1993749.1"/>
    </source>
</evidence>
<name>A0A9P0LBX8_ACAOB</name>
<feature type="region of interest" description="Disordered" evidence="1">
    <location>
        <begin position="1"/>
        <end position="34"/>
    </location>
</feature>
<dbReference type="OrthoDB" id="6927140at2759"/>
<dbReference type="Proteomes" id="UP001152888">
    <property type="component" value="Unassembled WGS sequence"/>
</dbReference>
<keyword evidence="3" id="KW-1185">Reference proteome</keyword>
<comment type="caution">
    <text evidence="2">The sequence shown here is derived from an EMBL/GenBank/DDBJ whole genome shotgun (WGS) entry which is preliminary data.</text>
</comment>
<accession>A0A9P0LBX8</accession>
<dbReference type="AlphaFoldDB" id="A0A9P0LBX8"/>